<keyword evidence="1" id="KW-0378">Hydrolase</keyword>
<accession>A0ABQ7WCR9</accession>
<dbReference type="InterPro" id="IPR036397">
    <property type="entry name" value="RNaseH_sf"/>
</dbReference>
<reference evidence="4 5" key="1">
    <citation type="journal article" date="2021" name="bioRxiv">
        <title>Chromosome-scale and haplotype-resolved genome assembly of a tetraploid potato cultivar.</title>
        <authorList>
            <person name="Sun H."/>
            <person name="Jiao W.-B."/>
            <person name="Krause K."/>
            <person name="Campoy J.A."/>
            <person name="Goel M."/>
            <person name="Folz-Donahue K."/>
            <person name="Kukat C."/>
            <person name="Huettel B."/>
            <person name="Schneeberger K."/>
        </authorList>
    </citation>
    <scope>NUCLEOTIDE SEQUENCE [LARGE SCALE GENOMIC DNA]</scope>
    <source>
        <strain evidence="4">SolTubOtavaFocal</strain>
        <tissue evidence="4">Leaves</tissue>
    </source>
</reference>
<dbReference type="InterPro" id="IPR036875">
    <property type="entry name" value="Znf_CCHC_sf"/>
</dbReference>
<dbReference type="InterPro" id="IPR012337">
    <property type="entry name" value="RNaseH-like_sf"/>
</dbReference>
<dbReference type="InterPro" id="IPR039537">
    <property type="entry name" value="Retrotran_Ty1/copia-like"/>
</dbReference>
<keyword evidence="2" id="KW-0863">Zinc-finger</keyword>
<dbReference type="SUPFAM" id="SSF53098">
    <property type="entry name" value="Ribonuclease H-like"/>
    <property type="match status" value="1"/>
</dbReference>
<dbReference type="SUPFAM" id="SSF57756">
    <property type="entry name" value="Retrovirus zinc finger-like domains"/>
    <property type="match status" value="1"/>
</dbReference>
<gene>
    <name evidence="4" type="ORF">KY290_009279</name>
</gene>
<sequence length="556" mass="63526">MLHLRCTHGSLQFNKLVMDLQTDVIKKDAETLACALLFSLTSKYRDIENSIMYSKEPITLEQVQQALNSCDVRSHFEGDKGEEASGLFVRGRTSQQGRRKSKYRSKSRVNKKNAECWGCHKKGHFQRDCPMSKSKEKASASIVDQVHDSKDDYVITTSCNHGVYDNKWALDSICTLHMTFRRDWFSSYETSGGTVLMGNNATCKIVGIGSVRVRYHDGIMRTITEVRHVPIDTGVTSPDLKKNLISLGTLDKQGYKYMSERGTMKVPKGSLVMLKVKLGDGLYTLAGTTIIGSVNASTVQLSNDNKEKLWHMRLGYMSSRGLVMLRNHNFLNGAKISTLEFCEHCVLGKQKKVSLINGKHTNGRGARLHPFIFMGSLKASIERRKRYLLTFIDEFSRKVWVHLFEKKGSWIARHKTVRHTPQQNGVAERMNITFLKKARWMLLQTEMSKVLWAKAVHTASHIVNRSPTSVIDFKTPNEVWSVSRDVTFDESFILDPCKVYVEFSRNENNEQVELLMEFTKEQNQETQVDESKNADLEELDVNEQYTIAKGRDKRRI</sequence>
<dbReference type="Gene3D" id="3.30.420.10">
    <property type="entry name" value="Ribonuclease H-like superfamily/Ribonuclease H"/>
    <property type="match status" value="1"/>
</dbReference>
<dbReference type="Pfam" id="PF13976">
    <property type="entry name" value="gag_pre-integrs"/>
    <property type="match status" value="1"/>
</dbReference>
<evidence type="ECO:0000313" key="4">
    <source>
        <dbReference type="EMBL" id="KAH0777868.1"/>
    </source>
</evidence>
<dbReference type="PANTHER" id="PTHR42648:SF28">
    <property type="entry name" value="TRANSPOSON-ENCODED PROTEIN WITH RIBONUCLEASE H-LIKE AND RETROVIRUS ZINC FINGER-LIKE DOMAINS"/>
    <property type="match status" value="1"/>
</dbReference>
<evidence type="ECO:0000313" key="5">
    <source>
        <dbReference type="Proteomes" id="UP000826656"/>
    </source>
</evidence>
<comment type="caution">
    <text evidence="4">The sequence shown here is derived from an EMBL/GenBank/DDBJ whole genome shotgun (WGS) entry which is preliminary data.</text>
</comment>
<protein>
    <recommendedName>
        <fullName evidence="3">CCHC-type domain-containing protein</fullName>
    </recommendedName>
</protein>
<keyword evidence="2" id="KW-0862">Zinc</keyword>
<organism evidence="4 5">
    <name type="scientific">Solanum tuberosum</name>
    <name type="common">Potato</name>
    <dbReference type="NCBI Taxonomy" id="4113"/>
    <lineage>
        <taxon>Eukaryota</taxon>
        <taxon>Viridiplantae</taxon>
        <taxon>Streptophyta</taxon>
        <taxon>Embryophyta</taxon>
        <taxon>Tracheophyta</taxon>
        <taxon>Spermatophyta</taxon>
        <taxon>Magnoliopsida</taxon>
        <taxon>eudicotyledons</taxon>
        <taxon>Gunneridae</taxon>
        <taxon>Pentapetalae</taxon>
        <taxon>asterids</taxon>
        <taxon>lamiids</taxon>
        <taxon>Solanales</taxon>
        <taxon>Solanaceae</taxon>
        <taxon>Solanoideae</taxon>
        <taxon>Solaneae</taxon>
        <taxon>Solanum</taxon>
    </lineage>
</organism>
<dbReference type="InterPro" id="IPR054722">
    <property type="entry name" value="PolX-like_BBD"/>
</dbReference>
<dbReference type="EMBL" id="JAIVGD010000003">
    <property type="protein sequence ID" value="KAH0777868.1"/>
    <property type="molecule type" value="Genomic_DNA"/>
</dbReference>
<keyword evidence="1" id="KW-0645">Protease</keyword>
<dbReference type="SMART" id="SM00343">
    <property type="entry name" value="ZnF_C2HC"/>
    <property type="match status" value="1"/>
</dbReference>
<proteinExistence type="predicted"/>
<evidence type="ECO:0000256" key="2">
    <source>
        <dbReference type="PROSITE-ProRule" id="PRU00047"/>
    </source>
</evidence>
<dbReference type="Gene3D" id="4.10.60.10">
    <property type="entry name" value="Zinc finger, CCHC-type"/>
    <property type="match status" value="1"/>
</dbReference>
<name>A0ABQ7WCR9_SOLTU</name>
<dbReference type="InterPro" id="IPR025724">
    <property type="entry name" value="GAG-pre-integrase_dom"/>
</dbReference>
<dbReference type="InterPro" id="IPR001878">
    <property type="entry name" value="Znf_CCHC"/>
</dbReference>
<dbReference type="Pfam" id="PF22936">
    <property type="entry name" value="Pol_BBD"/>
    <property type="match status" value="1"/>
</dbReference>
<dbReference type="Proteomes" id="UP000826656">
    <property type="component" value="Unassembled WGS sequence"/>
</dbReference>
<dbReference type="PROSITE" id="PS50158">
    <property type="entry name" value="ZF_CCHC"/>
    <property type="match status" value="1"/>
</dbReference>
<dbReference type="PANTHER" id="PTHR42648">
    <property type="entry name" value="TRANSPOSASE, PUTATIVE-RELATED"/>
    <property type="match status" value="1"/>
</dbReference>
<feature type="domain" description="CCHC-type" evidence="3">
    <location>
        <begin position="116"/>
        <end position="130"/>
    </location>
</feature>
<evidence type="ECO:0000256" key="1">
    <source>
        <dbReference type="ARBA" id="ARBA00022670"/>
    </source>
</evidence>
<keyword evidence="2" id="KW-0479">Metal-binding</keyword>
<keyword evidence="5" id="KW-1185">Reference proteome</keyword>
<evidence type="ECO:0000259" key="3">
    <source>
        <dbReference type="PROSITE" id="PS50158"/>
    </source>
</evidence>